<dbReference type="InterPro" id="IPR001753">
    <property type="entry name" value="Enoyl-CoA_hydra/iso"/>
</dbReference>
<organism evidence="2 3">
    <name type="scientific">Actinacidiphila guanduensis</name>
    <dbReference type="NCBI Taxonomy" id="310781"/>
    <lineage>
        <taxon>Bacteria</taxon>
        <taxon>Bacillati</taxon>
        <taxon>Actinomycetota</taxon>
        <taxon>Actinomycetes</taxon>
        <taxon>Kitasatosporales</taxon>
        <taxon>Streptomycetaceae</taxon>
        <taxon>Actinacidiphila</taxon>
    </lineage>
</organism>
<dbReference type="Proteomes" id="UP000199341">
    <property type="component" value="Unassembled WGS sequence"/>
</dbReference>
<dbReference type="Gene3D" id="1.10.12.10">
    <property type="entry name" value="Lyase 2-enoyl-coa Hydratase, Chain A, domain 2"/>
    <property type="match status" value="1"/>
</dbReference>
<dbReference type="PANTHER" id="PTHR42964">
    <property type="entry name" value="ENOYL-COA HYDRATASE"/>
    <property type="match status" value="1"/>
</dbReference>
<dbReference type="Gene3D" id="3.90.226.10">
    <property type="entry name" value="2-enoyl-CoA Hydratase, Chain A, domain 1"/>
    <property type="match status" value="1"/>
</dbReference>
<keyword evidence="3" id="KW-1185">Reference proteome</keyword>
<dbReference type="OrthoDB" id="370015at2"/>
<dbReference type="InterPro" id="IPR029045">
    <property type="entry name" value="ClpP/crotonase-like_dom_sf"/>
</dbReference>
<proteinExistence type="inferred from homology"/>
<sequence>MTTAAPLVRRRLERGIAVLTLDSPHNRNALSTGLLKELTDALDEAAEDREVRALVLTHEGSTFCSGADLTEGRVRKGPRQLVALLKRIAALPKPVVARVDGHVRAGGLGLLAACDIAVAGAKATFAFTESRLGLAPAVASVPVLARGDRRAAARYFLTGETFTAAEAVRIGLVSAPLEELDGILDGLRAASPQGLAAAKELTAQPLMERLANEGPLLARRSARLFGSADAAEGMRAFLERRDPPWAL</sequence>
<dbReference type="AlphaFoldDB" id="A0A1H0RGU8"/>
<reference evidence="2 3" key="1">
    <citation type="submission" date="2016-10" db="EMBL/GenBank/DDBJ databases">
        <authorList>
            <person name="de Groot N.N."/>
        </authorList>
    </citation>
    <scope>NUCLEOTIDE SEQUENCE [LARGE SCALE GENOMIC DNA]</scope>
    <source>
        <strain evidence="2 3">CGMCC 4.2022</strain>
    </source>
</reference>
<name>A0A1H0RGU8_9ACTN</name>
<gene>
    <name evidence="2" type="ORF">SAMN05216259_12217</name>
</gene>
<dbReference type="InterPro" id="IPR051683">
    <property type="entry name" value="Enoyl-CoA_Hydratase/Isomerase"/>
</dbReference>
<dbReference type="STRING" id="310781.SAMN05216259_12217"/>
<dbReference type="SUPFAM" id="SSF52096">
    <property type="entry name" value="ClpP/crotonase"/>
    <property type="match status" value="1"/>
</dbReference>
<accession>A0A1H0RGU8</accession>
<evidence type="ECO:0000256" key="1">
    <source>
        <dbReference type="ARBA" id="ARBA00005254"/>
    </source>
</evidence>
<comment type="similarity">
    <text evidence="1">Belongs to the enoyl-CoA hydratase/isomerase family.</text>
</comment>
<protein>
    <submittedName>
        <fullName evidence="2">Enoyl-CoA hydratase</fullName>
    </submittedName>
</protein>
<dbReference type="CDD" id="cd06558">
    <property type="entry name" value="crotonase-like"/>
    <property type="match status" value="1"/>
</dbReference>
<dbReference type="InterPro" id="IPR014748">
    <property type="entry name" value="Enoyl-CoA_hydra_C"/>
</dbReference>
<evidence type="ECO:0000313" key="3">
    <source>
        <dbReference type="Proteomes" id="UP000199341"/>
    </source>
</evidence>
<dbReference type="NCBIfam" id="NF005879">
    <property type="entry name" value="PRK07827.1"/>
    <property type="match status" value="1"/>
</dbReference>
<evidence type="ECO:0000313" key="2">
    <source>
        <dbReference type="EMBL" id="SDP28744.1"/>
    </source>
</evidence>
<dbReference type="PANTHER" id="PTHR42964:SF1">
    <property type="entry name" value="POLYKETIDE BIOSYNTHESIS ENOYL-COA HYDRATASE PKSH-RELATED"/>
    <property type="match status" value="1"/>
</dbReference>
<dbReference type="RefSeq" id="WP_093788128.1">
    <property type="nucleotide sequence ID" value="NZ_FNIE01000022.1"/>
</dbReference>
<dbReference type="GO" id="GO:0003824">
    <property type="term" value="F:catalytic activity"/>
    <property type="evidence" value="ECO:0007669"/>
    <property type="project" value="UniProtKB-ARBA"/>
</dbReference>
<dbReference type="EMBL" id="FNIE01000022">
    <property type="protein sequence ID" value="SDP28744.1"/>
    <property type="molecule type" value="Genomic_DNA"/>
</dbReference>
<dbReference type="Pfam" id="PF00378">
    <property type="entry name" value="ECH_1"/>
    <property type="match status" value="1"/>
</dbReference>